<protein>
    <recommendedName>
        <fullName evidence="2">No apical meristem-associated C-terminal domain-containing protein</fullName>
    </recommendedName>
</protein>
<reference evidence="3" key="1">
    <citation type="submission" date="2024-10" db="EMBL/GenBank/DDBJ databases">
        <authorList>
            <person name="Ryan C."/>
        </authorList>
    </citation>
    <scope>NUCLEOTIDE SEQUENCE [LARGE SCALE GENOMIC DNA]</scope>
</reference>
<organism evidence="3 4">
    <name type="scientific">Urochloa decumbens</name>
    <dbReference type="NCBI Taxonomy" id="240449"/>
    <lineage>
        <taxon>Eukaryota</taxon>
        <taxon>Viridiplantae</taxon>
        <taxon>Streptophyta</taxon>
        <taxon>Embryophyta</taxon>
        <taxon>Tracheophyta</taxon>
        <taxon>Spermatophyta</taxon>
        <taxon>Magnoliopsida</taxon>
        <taxon>Liliopsida</taxon>
        <taxon>Poales</taxon>
        <taxon>Poaceae</taxon>
        <taxon>PACMAD clade</taxon>
        <taxon>Panicoideae</taxon>
        <taxon>Panicodae</taxon>
        <taxon>Paniceae</taxon>
        <taxon>Melinidinae</taxon>
        <taxon>Urochloa</taxon>
    </lineage>
</organism>
<feature type="compositionally biased region" description="Basic residues" evidence="1">
    <location>
        <begin position="59"/>
        <end position="71"/>
    </location>
</feature>
<feature type="compositionally biased region" description="Pro residues" evidence="1">
    <location>
        <begin position="1"/>
        <end position="17"/>
    </location>
</feature>
<accession>A0ABC9C275</accession>
<dbReference type="InterPro" id="IPR029466">
    <property type="entry name" value="NAM-associated_C"/>
</dbReference>
<evidence type="ECO:0000313" key="3">
    <source>
        <dbReference type="EMBL" id="CAL5012213.1"/>
    </source>
</evidence>
<keyword evidence="4" id="KW-1185">Reference proteome</keyword>
<evidence type="ECO:0000259" key="2">
    <source>
        <dbReference type="Pfam" id="PF14303"/>
    </source>
</evidence>
<sequence length="446" mass="49130">MEGWPAAPPMGAPPPMGPASQVLPSTAAAARPAAMPFVVPRLNVPRPPKPLTPGSQVTRRARKKTGPKKKVPAAPAPTPAASAPTAASMEAHNYGFEEEILDAHDVFDGTSASVQSYSNMLDDSVPIDNISLSEPFPSVDEEADEDVVLVNPLTKKRGQRAANYSSDEDIALVLAWESVSLDAVAGVDQSSSTFRSRISEIFHRNEKTTRARTIGSLQHRWSTIQECCNKWASCLAQVARLRPSGVPLQEQANLAQERYKDMDRDKSKKRPFTLFHCWTLLQHNEKWANKDNECPPKRTRTNSSSSAGDEDNGGDEERERSPTPGSRGSKRPAGRKQEKERLKKQAYGNGCKEAIQDMIETKRQLAMEKEARWEDIKAVEERKVAVEAERVRLKGEKALAKKRKEEQKIMFMDVTSLDDTQRAYVEGMRAKILADLLGTGGSGSGS</sequence>
<dbReference type="Pfam" id="PF14303">
    <property type="entry name" value="NAM-associated"/>
    <property type="match status" value="1"/>
</dbReference>
<evidence type="ECO:0000313" key="4">
    <source>
        <dbReference type="Proteomes" id="UP001497457"/>
    </source>
</evidence>
<dbReference type="EMBL" id="OZ075138">
    <property type="protein sequence ID" value="CAL5012213.1"/>
    <property type="molecule type" value="Genomic_DNA"/>
</dbReference>
<feature type="region of interest" description="Disordered" evidence="1">
    <location>
        <begin position="289"/>
        <end position="350"/>
    </location>
</feature>
<dbReference type="PANTHER" id="PTHR45125:SF3">
    <property type="entry name" value="NO-APICAL-MERISTEM-ASSOCIATED CARBOXY-TERMINAL DOMAIN PROTEIN"/>
    <property type="match status" value="1"/>
</dbReference>
<dbReference type="Proteomes" id="UP001497457">
    <property type="component" value="Chromosome 28b"/>
</dbReference>
<name>A0ABC9C275_9POAL</name>
<evidence type="ECO:0000256" key="1">
    <source>
        <dbReference type="SAM" id="MobiDB-lite"/>
    </source>
</evidence>
<gene>
    <name evidence="3" type="ORF">URODEC1_LOCUS70785</name>
</gene>
<dbReference type="AlphaFoldDB" id="A0ABC9C275"/>
<dbReference type="PANTHER" id="PTHR45125">
    <property type="entry name" value="F21J9.4-RELATED"/>
    <property type="match status" value="1"/>
</dbReference>
<proteinExistence type="predicted"/>
<feature type="domain" description="No apical meristem-associated C-terminal" evidence="2">
    <location>
        <begin position="270"/>
        <end position="432"/>
    </location>
</feature>
<feature type="region of interest" description="Disordered" evidence="1">
    <location>
        <begin position="1"/>
        <end position="83"/>
    </location>
</feature>